<sequence length="352" mass="41723">MLIERRLDEEKALYEQKKKETDEPYLYLSIKIVTPAIFERYQGFDLVNFKERQYPLSELPQFKILKSETYEAFKTMISQKFEIPVEQIRLWIFVKRQNRTIRPDTPITDDFLGKTMEIIRKKMVRRYNELKLFLEVAKPINGKVVLILLYYEMLDISIVELETKKFFKVYWLGTTVKEEDVIDICLPKTAIVNQIFQIIINKLALKHTSRIRLYDVLRYKIQKEYDINDPIDEIEENITLYAEEIPQDEIKLGTKDKVIRVFHFAKEPLCAHGIPFKFVIKAGEPFSMTKLRLKLRLGMNEKDFTKVKVAVIQELSYAKPQYIDDNVILSDYELTDELLGLDHFASQKLEIA</sequence>
<comment type="caution">
    <text evidence="9">The sequence shown here is derived from an EMBL/GenBank/DDBJ whole genome shotgun (WGS) entry which is preliminary data.</text>
</comment>
<name>A0A9N9IJV4_9GLOM</name>
<gene>
    <name evidence="9" type="ORF">DERYTH_LOCUS15942</name>
</gene>
<dbReference type="EMBL" id="CAJVPY010013403">
    <property type="protein sequence ID" value="CAG8740288.1"/>
    <property type="molecule type" value="Genomic_DNA"/>
</dbReference>
<dbReference type="Proteomes" id="UP000789405">
    <property type="component" value="Unassembled WGS sequence"/>
</dbReference>
<comment type="similarity">
    <text evidence="2">Belongs to the peptidase C19 family.</text>
</comment>
<evidence type="ECO:0000256" key="1">
    <source>
        <dbReference type="ARBA" id="ARBA00000707"/>
    </source>
</evidence>
<protein>
    <recommendedName>
        <fullName evidence="3">ubiquitinyl hydrolase 1</fullName>
        <ecNumber evidence="3">3.4.19.12</ecNumber>
    </recommendedName>
</protein>
<keyword evidence="6" id="KW-0378">Hydrolase</keyword>
<dbReference type="EC" id="3.4.19.12" evidence="3"/>
<comment type="catalytic activity">
    <reaction evidence="1">
        <text>Thiol-dependent hydrolysis of ester, thioester, amide, peptide and isopeptide bonds formed by the C-terminal Gly of ubiquitin (a 76-residue protein attached to proteins as an intracellular targeting signal).</text>
        <dbReference type="EC" id="3.4.19.12"/>
    </reaction>
</comment>
<dbReference type="OrthoDB" id="289038at2759"/>
<dbReference type="GO" id="GO:0004843">
    <property type="term" value="F:cysteine-type deubiquitinase activity"/>
    <property type="evidence" value="ECO:0007669"/>
    <property type="project" value="UniProtKB-EC"/>
</dbReference>
<dbReference type="InterPro" id="IPR029346">
    <property type="entry name" value="USP_C"/>
</dbReference>
<organism evidence="9 10">
    <name type="scientific">Dentiscutata erythropus</name>
    <dbReference type="NCBI Taxonomy" id="1348616"/>
    <lineage>
        <taxon>Eukaryota</taxon>
        <taxon>Fungi</taxon>
        <taxon>Fungi incertae sedis</taxon>
        <taxon>Mucoromycota</taxon>
        <taxon>Glomeromycotina</taxon>
        <taxon>Glomeromycetes</taxon>
        <taxon>Diversisporales</taxon>
        <taxon>Gigasporaceae</taxon>
        <taxon>Dentiscutata</taxon>
    </lineage>
</organism>
<keyword evidence="4" id="KW-0645">Protease</keyword>
<evidence type="ECO:0000256" key="6">
    <source>
        <dbReference type="ARBA" id="ARBA00022801"/>
    </source>
</evidence>
<accession>A0A9N9IJV4</accession>
<proteinExistence type="inferred from homology"/>
<feature type="non-terminal residue" evidence="9">
    <location>
        <position position="352"/>
    </location>
</feature>
<reference evidence="9" key="1">
    <citation type="submission" date="2021-06" db="EMBL/GenBank/DDBJ databases">
        <authorList>
            <person name="Kallberg Y."/>
            <person name="Tangrot J."/>
            <person name="Rosling A."/>
        </authorList>
    </citation>
    <scope>NUCLEOTIDE SEQUENCE</scope>
    <source>
        <strain evidence="9">MA453B</strain>
    </source>
</reference>
<evidence type="ECO:0000256" key="2">
    <source>
        <dbReference type="ARBA" id="ARBA00009085"/>
    </source>
</evidence>
<dbReference type="AlphaFoldDB" id="A0A9N9IJV4"/>
<keyword evidence="7" id="KW-0788">Thiol protease</keyword>
<evidence type="ECO:0000256" key="3">
    <source>
        <dbReference type="ARBA" id="ARBA00012759"/>
    </source>
</evidence>
<keyword evidence="10" id="KW-1185">Reference proteome</keyword>
<evidence type="ECO:0000313" key="10">
    <source>
        <dbReference type="Proteomes" id="UP000789405"/>
    </source>
</evidence>
<evidence type="ECO:0000256" key="7">
    <source>
        <dbReference type="ARBA" id="ARBA00022807"/>
    </source>
</evidence>
<evidence type="ECO:0000256" key="5">
    <source>
        <dbReference type="ARBA" id="ARBA00022786"/>
    </source>
</evidence>
<dbReference type="GO" id="GO:0006508">
    <property type="term" value="P:proteolysis"/>
    <property type="evidence" value="ECO:0007669"/>
    <property type="project" value="UniProtKB-KW"/>
</dbReference>
<dbReference type="Pfam" id="PF14533">
    <property type="entry name" value="USP7_C2"/>
    <property type="match status" value="1"/>
</dbReference>
<evidence type="ECO:0000259" key="8">
    <source>
        <dbReference type="Pfam" id="PF14533"/>
    </source>
</evidence>
<evidence type="ECO:0000313" key="9">
    <source>
        <dbReference type="EMBL" id="CAG8740288.1"/>
    </source>
</evidence>
<keyword evidence="5" id="KW-0833">Ubl conjugation pathway</keyword>
<evidence type="ECO:0000256" key="4">
    <source>
        <dbReference type="ARBA" id="ARBA00022670"/>
    </source>
</evidence>
<feature type="domain" description="Ubiquitin carboxyl-terminal hydrolase C-terminal" evidence="8">
    <location>
        <begin position="149"/>
        <end position="345"/>
    </location>
</feature>